<evidence type="ECO:0000313" key="6">
    <source>
        <dbReference type="EMBL" id="CDN33003.1"/>
    </source>
</evidence>
<gene>
    <name evidence="2" type="ORF">BN938_0073</name>
    <name evidence="3" type="ORF">BN938_0113</name>
    <name evidence="4" type="ORF">BN938_0347</name>
    <name evidence="5" type="ORF">BN938_1069</name>
    <name evidence="6" type="ORF">BN938_2938</name>
</gene>
<dbReference type="Pfam" id="PF01609">
    <property type="entry name" value="DDE_Tnp_1"/>
    <property type="match status" value="1"/>
</dbReference>
<dbReference type="STRING" id="1433126.BN938_0073"/>
<keyword evidence="7" id="KW-1185">Reference proteome</keyword>
<evidence type="ECO:0000313" key="2">
    <source>
        <dbReference type="EMBL" id="CDN30180.1"/>
    </source>
</evidence>
<dbReference type="InterPro" id="IPR002559">
    <property type="entry name" value="Transposase_11"/>
</dbReference>
<reference evidence="3" key="1">
    <citation type="submission" date="2014-01" db="EMBL/GenBank/DDBJ databases">
        <authorList>
            <person name="Nelson M."/>
        </authorList>
    </citation>
    <scope>NUCLEOTIDE SEQUENCE</scope>
</reference>
<dbReference type="EMBL" id="HG934468">
    <property type="protein sequence ID" value="CDN30180.1"/>
    <property type="molecule type" value="Genomic_DNA"/>
</dbReference>
<evidence type="ECO:0000313" key="5">
    <source>
        <dbReference type="EMBL" id="CDN31165.1"/>
    </source>
</evidence>
<accession>A0A060R5U9</accession>
<dbReference type="KEGG" id="rbc:BN938_0113"/>
<proteinExistence type="predicted"/>
<dbReference type="KEGG" id="rbc:BN938_0347"/>
<evidence type="ECO:0000313" key="7">
    <source>
        <dbReference type="Proteomes" id="UP000027616"/>
    </source>
</evidence>
<dbReference type="HOGENOM" id="CLU_022426_4_1_10"/>
<sequence length="600" mass="68703">MLTPGYLPDLCSDEIVQIRRGLTYMMEQSAYIPAQQAMFTADPRGEYSEKVRGYIEKFWSQIKGSGKIDSARASYDEAERKARKLIDVNTIQHTDAREAGAENVCLQAIRELQLDTFLRREGWSERKINSTLASLIIRTVYSPSEWAALRILDENSAAMELLTGQFGDCPTQREVYAAAPSLYALKDKLERHLCSRTDSLFNLTNRVMLFDLTNFYFEGSKTGSKKAKFGRSKEKRSDCRLLVLALAINTEGFIRYSSILAGNTADPDSLPAMVEGIISKNPVSTNPQQKVMVVIDAGIATEANLGLLKERGYNYLCVSRTKLKDYTLKEEGRSVTVFDSRKRPITIAQVEHREGGDFYLRITSPAKAMTEHSMNQQWRERFELELTKARNALTAKGGTKRYDKVVERVGRALGKYPSVSKYYQIDYIRSDKNPEQMSDIQWQIKISQDQAEQRFGTYFLRTNVTSLDERTTWDYYNLIREIETSNRQLKTDLELRPIYHQTDDNSDAHLFFGLLSYWIVNTVRHKLKLQGITHYWTELKRILSTQKAITTKAENALGEQIELRICSDPTDAASELYRILGYNPIPFRRHTIKTAPPPPN</sequence>
<dbReference type="GO" id="GO:0004803">
    <property type="term" value="F:transposase activity"/>
    <property type="evidence" value="ECO:0007669"/>
    <property type="project" value="InterPro"/>
</dbReference>
<dbReference type="eggNOG" id="COG5421">
    <property type="taxonomic scope" value="Bacteria"/>
</dbReference>
<dbReference type="PANTHER" id="PTHR34614:SF2">
    <property type="entry name" value="TRANSPOSASE IS4-LIKE DOMAIN-CONTAINING PROTEIN"/>
    <property type="match status" value="1"/>
</dbReference>
<evidence type="ECO:0000259" key="1">
    <source>
        <dbReference type="Pfam" id="PF01609"/>
    </source>
</evidence>
<dbReference type="EMBL" id="HG934468">
    <property type="protein sequence ID" value="CDN30220.1"/>
    <property type="molecule type" value="Genomic_DNA"/>
</dbReference>
<feature type="domain" description="Transposase IS4-like" evidence="1">
    <location>
        <begin position="206"/>
        <end position="518"/>
    </location>
</feature>
<dbReference type="PANTHER" id="PTHR34614">
    <property type="match status" value="1"/>
</dbReference>
<organism evidence="3 7">
    <name type="scientific">Mucinivorans hirudinis</name>
    <dbReference type="NCBI Taxonomy" id="1433126"/>
    <lineage>
        <taxon>Bacteria</taxon>
        <taxon>Pseudomonadati</taxon>
        <taxon>Bacteroidota</taxon>
        <taxon>Bacteroidia</taxon>
        <taxon>Bacteroidales</taxon>
        <taxon>Rikenellaceae</taxon>
        <taxon>Mucinivorans</taxon>
    </lineage>
</organism>
<evidence type="ECO:0000313" key="4">
    <source>
        <dbReference type="EMBL" id="CDN30453.1"/>
    </source>
</evidence>
<dbReference type="InterPro" id="IPR047654">
    <property type="entry name" value="IS1634_transpos"/>
</dbReference>
<dbReference type="KEGG" id="rbc:BN938_1069"/>
<dbReference type="KEGG" id="rbc:BN938_2938"/>
<dbReference type="EMBL" id="HG934468">
    <property type="protein sequence ID" value="CDN31165.1"/>
    <property type="molecule type" value="Genomic_DNA"/>
</dbReference>
<evidence type="ECO:0000313" key="3">
    <source>
        <dbReference type="EMBL" id="CDN30220.1"/>
    </source>
</evidence>
<dbReference type="InterPro" id="IPR012337">
    <property type="entry name" value="RNaseH-like_sf"/>
</dbReference>
<dbReference type="GO" id="GO:0006313">
    <property type="term" value="P:DNA transposition"/>
    <property type="evidence" value="ECO:0007669"/>
    <property type="project" value="InterPro"/>
</dbReference>
<dbReference type="EMBL" id="HG934468">
    <property type="protein sequence ID" value="CDN30453.1"/>
    <property type="molecule type" value="Genomic_DNA"/>
</dbReference>
<reference evidence="3 7" key="2">
    <citation type="journal article" date="2015" name="Genome Announc.">
        <title>Complete Genome Sequence of the Novel Leech Symbiont Mucinivorans hirudinis M3T.</title>
        <authorList>
            <person name="Nelson M.C."/>
            <person name="Bomar L."/>
            <person name="Graf J."/>
        </authorList>
    </citation>
    <scope>NUCLEOTIDE SEQUENCE [LARGE SCALE GENOMIC DNA]</scope>
    <source>
        <strain evidence="7">M3</strain>
    </source>
</reference>
<dbReference type="NCBIfam" id="NF033559">
    <property type="entry name" value="transpos_IS1634"/>
    <property type="match status" value="1"/>
</dbReference>
<dbReference type="GO" id="GO:0003677">
    <property type="term" value="F:DNA binding"/>
    <property type="evidence" value="ECO:0007669"/>
    <property type="project" value="InterPro"/>
</dbReference>
<protein>
    <recommendedName>
        <fullName evidence="1">Transposase IS4-like domain-containing protein</fullName>
    </recommendedName>
</protein>
<dbReference type="Proteomes" id="UP000027616">
    <property type="component" value="Chromosome I"/>
</dbReference>
<dbReference type="EMBL" id="HG934468">
    <property type="protein sequence ID" value="CDN33003.1"/>
    <property type="molecule type" value="Genomic_DNA"/>
</dbReference>
<dbReference type="AlphaFoldDB" id="A0A060R5U9"/>
<dbReference type="SUPFAM" id="SSF53098">
    <property type="entry name" value="Ribonuclease H-like"/>
    <property type="match status" value="1"/>
</dbReference>
<name>A0A060R5U9_9BACT</name>
<dbReference type="KEGG" id="rbc:BN938_0073"/>